<feature type="compositionally biased region" description="Polar residues" evidence="1">
    <location>
        <begin position="237"/>
        <end position="247"/>
    </location>
</feature>
<evidence type="ECO:0000313" key="5">
    <source>
        <dbReference type="Proteomes" id="UP001168972"/>
    </source>
</evidence>
<feature type="region of interest" description="Disordered" evidence="1">
    <location>
        <begin position="298"/>
        <end position="375"/>
    </location>
</feature>
<name>A0AA39KGE7_MICHY</name>
<dbReference type="AlphaFoldDB" id="A0AA39KGE7"/>
<keyword evidence="5" id="KW-1185">Reference proteome</keyword>
<evidence type="ECO:0000256" key="2">
    <source>
        <dbReference type="SAM" id="Phobius"/>
    </source>
</evidence>
<feature type="compositionally biased region" description="Basic and acidic residues" evidence="1">
    <location>
        <begin position="248"/>
        <end position="262"/>
    </location>
</feature>
<reference evidence="4" key="1">
    <citation type="journal article" date="2023" name="bioRxiv">
        <title>Scaffold-level genome assemblies of two parasitoid biocontrol wasps reveal the parthenogenesis mechanism and an associated novel virus.</title>
        <authorList>
            <person name="Inwood S."/>
            <person name="Skelly J."/>
            <person name="Guhlin J."/>
            <person name="Harrop T."/>
            <person name="Goldson S."/>
            <person name="Dearden P."/>
        </authorList>
    </citation>
    <scope>NUCLEOTIDE SEQUENCE</scope>
    <source>
        <strain evidence="4">Lincoln</strain>
        <tissue evidence="4">Whole body</tissue>
    </source>
</reference>
<feature type="region of interest" description="Disordered" evidence="1">
    <location>
        <begin position="233"/>
        <end position="284"/>
    </location>
</feature>
<feature type="signal peptide" evidence="3">
    <location>
        <begin position="1"/>
        <end position="24"/>
    </location>
</feature>
<organism evidence="4 5">
    <name type="scientific">Microctonus hyperodae</name>
    <name type="common">Parasitoid wasp</name>
    <dbReference type="NCBI Taxonomy" id="165561"/>
    <lineage>
        <taxon>Eukaryota</taxon>
        <taxon>Metazoa</taxon>
        <taxon>Ecdysozoa</taxon>
        <taxon>Arthropoda</taxon>
        <taxon>Hexapoda</taxon>
        <taxon>Insecta</taxon>
        <taxon>Pterygota</taxon>
        <taxon>Neoptera</taxon>
        <taxon>Endopterygota</taxon>
        <taxon>Hymenoptera</taxon>
        <taxon>Apocrita</taxon>
        <taxon>Ichneumonoidea</taxon>
        <taxon>Braconidae</taxon>
        <taxon>Euphorinae</taxon>
        <taxon>Microctonus</taxon>
    </lineage>
</organism>
<keyword evidence="2" id="KW-0472">Membrane</keyword>
<evidence type="ECO:0000256" key="3">
    <source>
        <dbReference type="SAM" id="SignalP"/>
    </source>
</evidence>
<reference evidence="4" key="2">
    <citation type="submission" date="2023-03" db="EMBL/GenBank/DDBJ databases">
        <authorList>
            <person name="Inwood S.N."/>
            <person name="Skelly J.G."/>
            <person name="Guhlin J."/>
            <person name="Harrop T.W.R."/>
            <person name="Goldson S.G."/>
            <person name="Dearden P.K."/>
        </authorList>
    </citation>
    <scope>NUCLEOTIDE SEQUENCE</scope>
    <source>
        <strain evidence="4">Lincoln</strain>
        <tissue evidence="4">Whole body</tissue>
    </source>
</reference>
<sequence>MSFNVTIFFCLLANFLFSNHVYEAAKISKPGLTIADEIKKDKNVCEITSQIQNSKYLQECDKLEFPDKNSEVRNTKNVTKENVNQFLCIALYDSFVKICQYSNDKDTSKKPGTNEISVWNNQKVFDNSIERIKKNGSDYLWDICKQIEKYSPVYNKTNAFVEQLTLMFIDPVKCVVFCERDDKTIEPLLIALSVINKEFHEKIIDNTEKKESITNKLPANDLNISNLNKSSVKETKIPSQKINSEQLKTVKNDSTIKDKSVDNSHPQSQEQNKNTNDKEKPPTIVATTTVMSKVLDKITKTNNNSSSKTLPITSNTSSITMPANGNDKTVIGDNTETEKKDETATSNTKAVTISEKTREDQTDQDYDQPNLDNADQIVGPEEAGILDDDAAKQQSKDIPQSDDDVIDQKETSIRLPSTHQEDDSHFLGYFTVIGLIGIGGCLVYHRKQKILAMIVEGRRSRGGRGRKRPSTASYRKLDCNLEEAVTSQCNSNVSHVIY</sequence>
<dbReference type="InterPro" id="IPR037645">
    <property type="entry name" value="KCT2"/>
</dbReference>
<comment type="caution">
    <text evidence="4">The sequence shown here is derived from an EMBL/GenBank/DDBJ whole genome shotgun (WGS) entry which is preliminary data.</text>
</comment>
<keyword evidence="2" id="KW-1133">Transmembrane helix</keyword>
<accession>A0AA39KGE7</accession>
<feature type="chain" id="PRO_5041332907" evidence="3">
    <location>
        <begin position="25"/>
        <end position="498"/>
    </location>
</feature>
<keyword evidence="2" id="KW-0812">Transmembrane</keyword>
<proteinExistence type="predicted"/>
<evidence type="ECO:0000256" key="1">
    <source>
        <dbReference type="SAM" id="MobiDB-lite"/>
    </source>
</evidence>
<dbReference type="PANTHER" id="PTHR16502:SF0">
    <property type="entry name" value="KERATINOCYTE-ASSOCIATED TRANSMEMBRANE PROTEIN 2"/>
    <property type="match status" value="1"/>
</dbReference>
<keyword evidence="3" id="KW-0732">Signal</keyword>
<gene>
    <name evidence="4" type="ORF">PV327_009926</name>
</gene>
<feature type="compositionally biased region" description="Polar residues" evidence="1">
    <location>
        <begin position="263"/>
        <end position="274"/>
    </location>
</feature>
<dbReference type="PANTHER" id="PTHR16502">
    <property type="entry name" value="KERATINOCYTE-ASSOCIATED TRANSMEMBRANE PROTEIN 2"/>
    <property type="match status" value="1"/>
</dbReference>
<feature type="transmembrane region" description="Helical" evidence="2">
    <location>
        <begin position="426"/>
        <end position="444"/>
    </location>
</feature>
<dbReference type="Proteomes" id="UP001168972">
    <property type="component" value="Unassembled WGS sequence"/>
</dbReference>
<feature type="compositionally biased region" description="Polar residues" evidence="1">
    <location>
        <begin position="300"/>
        <end position="327"/>
    </location>
</feature>
<evidence type="ECO:0000313" key="4">
    <source>
        <dbReference type="EMBL" id="KAK0161457.1"/>
    </source>
</evidence>
<dbReference type="EMBL" id="JAQQBR010001835">
    <property type="protein sequence ID" value="KAK0161457.1"/>
    <property type="molecule type" value="Genomic_DNA"/>
</dbReference>
<protein>
    <submittedName>
        <fullName evidence="4">Uncharacterized protein</fullName>
    </submittedName>
</protein>